<keyword evidence="2" id="KW-1185">Reference proteome</keyword>
<proteinExistence type="predicted"/>
<sequence length="17" mass="1968">LVLILVLNRGKYVQNIL</sequence>
<evidence type="ECO:0000313" key="2">
    <source>
        <dbReference type="Proteomes" id="UP000008553"/>
    </source>
</evidence>
<dbReference type="PaxDb" id="73239-Q7RAG5"/>
<feature type="non-terminal residue" evidence="1">
    <location>
        <position position="1"/>
    </location>
</feature>
<comment type="caution">
    <text evidence="1">The sequence shown here is derived from an EMBL/GenBank/DDBJ whole genome shotgun (WGS) entry which is preliminary data.</text>
</comment>
<gene>
    <name evidence="1" type="ORF">PY06535</name>
</gene>
<evidence type="ECO:0000313" key="1">
    <source>
        <dbReference type="EMBL" id="EAA18762.1"/>
    </source>
</evidence>
<organism evidence="1 2">
    <name type="scientific">Plasmodium yoelii yoelii</name>
    <dbReference type="NCBI Taxonomy" id="73239"/>
    <lineage>
        <taxon>Eukaryota</taxon>
        <taxon>Sar</taxon>
        <taxon>Alveolata</taxon>
        <taxon>Apicomplexa</taxon>
        <taxon>Aconoidasida</taxon>
        <taxon>Haemosporida</taxon>
        <taxon>Plasmodiidae</taxon>
        <taxon>Plasmodium</taxon>
        <taxon>Plasmodium (Vinckeia)</taxon>
    </lineage>
</organism>
<dbReference type="AlphaFoldDB" id="Q7RAG5"/>
<protein>
    <submittedName>
        <fullName evidence="1">Uncharacterized protein</fullName>
    </submittedName>
</protein>
<accession>Q7RAG5</accession>
<reference evidence="1 2" key="1">
    <citation type="journal article" date="2002" name="Nature">
        <title>Genome sequence and comparative analysis of the model rodent malaria parasite Plasmodium yoelii yoelii.</title>
        <authorList>
            <person name="Carlton J.M."/>
            <person name="Angiuoli S.V."/>
            <person name="Suh B.B."/>
            <person name="Kooij T.W."/>
            <person name="Pertea M."/>
            <person name="Silva J.C."/>
            <person name="Ermolaeva M.D."/>
            <person name="Allen J.E."/>
            <person name="Selengut J.D."/>
            <person name="Koo H.L."/>
            <person name="Peterson J.D."/>
            <person name="Pop M."/>
            <person name="Kosack D.S."/>
            <person name="Shumway M.F."/>
            <person name="Bidwell S.L."/>
            <person name="Shallom S.J."/>
            <person name="van Aken S.E."/>
            <person name="Riedmuller S.B."/>
            <person name="Feldblyum T.V."/>
            <person name="Cho J.K."/>
            <person name="Quackenbush J."/>
            <person name="Sedegah M."/>
            <person name="Shoaibi A."/>
            <person name="Cummings L.M."/>
            <person name="Florens L."/>
            <person name="Yates J.R."/>
            <person name="Raine J.D."/>
            <person name="Sinden R.E."/>
            <person name="Harris M.A."/>
            <person name="Cunningham D.A."/>
            <person name="Preiser P.R."/>
            <person name="Bergman L.W."/>
            <person name="Vaidya A.B."/>
            <person name="van Lin L.H."/>
            <person name="Janse C.J."/>
            <person name="Waters A.P."/>
            <person name="Smith H.O."/>
            <person name="White O.R."/>
            <person name="Salzberg S.L."/>
            <person name="Venter J.C."/>
            <person name="Fraser C.M."/>
            <person name="Hoffman S.L."/>
            <person name="Gardner M.J."/>
            <person name="Carucci D.J."/>
        </authorList>
    </citation>
    <scope>NUCLEOTIDE SEQUENCE [LARGE SCALE GENOMIC DNA]</scope>
    <source>
        <strain evidence="1 2">17XNL</strain>
    </source>
</reference>
<name>Q7RAG5_PLAYO</name>
<dbReference type="Proteomes" id="UP000008553">
    <property type="component" value="Unassembled WGS sequence"/>
</dbReference>
<dbReference type="InParanoid" id="Q7RAG5"/>
<dbReference type="EMBL" id="AABL01002218">
    <property type="protein sequence ID" value="EAA18762.1"/>
    <property type="molecule type" value="Genomic_DNA"/>
</dbReference>